<evidence type="ECO:0000313" key="2">
    <source>
        <dbReference type="EMBL" id="ESN96412.1"/>
    </source>
</evidence>
<dbReference type="AlphaFoldDB" id="T1FQU2"/>
<dbReference type="HOGENOM" id="CLU_2173711_0_0_1"/>
<dbReference type="Proteomes" id="UP000015101">
    <property type="component" value="Unassembled WGS sequence"/>
</dbReference>
<evidence type="ECO:0000256" key="1">
    <source>
        <dbReference type="SAM" id="MobiDB-lite"/>
    </source>
</evidence>
<dbReference type="GeneID" id="20211189"/>
<protein>
    <submittedName>
        <fullName evidence="2 3">Uncharacterized protein</fullName>
    </submittedName>
</protein>
<dbReference type="EMBL" id="KB097495">
    <property type="protein sequence ID" value="ESN96412.1"/>
    <property type="molecule type" value="Genomic_DNA"/>
</dbReference>
<accession>T1FQU2</accession>
<dbReference type="EMBL" id="AMQM01001389">
    <property type="status" value="NOT_ANNOTATED_CDS"/>
    <property type="molecule type" value="Genomic_DNA"/>
</dbReference>
<reference evidence="2 4" key="2">
    <citation type="journal article" date="2013" name="Nature">
        <title>Insights into bilaterian evolution from three spiralian genomes.</title>
        <authorList>
            <person name="Simakov O."/>
            <person name="Marletaz F."/>
            <person name="Cho S.J."/>
            <person name="Edsinger-Gonzales E."/>
            <person name="Havlak P."/>
            <person name="Hellsten U."/>
            <person name="Kuo D.H."/>
            <person name="Larsson T."/>
            <person name="Lv J."/>
            <person name="Arendt D."/>
            <person name="Savage R."/>
            <person name="Osoegawa K."/>
            <person name="de Jong P."/>
            <person name="Grimwood J."/>
            <person name="Chapman J.A."/>
            <person name="Shapiro H."/>
            <person name="Aerts A."/>
            <person name="Otillar R.P."/>
            <person name="Terry A.Y."/>
            <person name="Boore J.L."/>
            <person name="Grigoriev I.V."/>
            <person name="Lindberg D.R."/>
            <person name="Seaver E.C."/>
            <person name="Weisblat D.A."/>
            <person name="Putnam N.H."/>
            <person name="Rokhsar D.S."/>
        </authorList>
    </citation>
    <scope>NUCLEOTIDE SEQUENCE</scope>
</reference>
<keyword evidence="4" id="KW-1185">Reference proteome</keyword>
<gene>
    <name evidence="3" type="primary">20211189</name>
    <name evidence="2" type="ORF">HELRODRAFT_189230</name>
</gene>
<evidence type="ECO:0000313" key="3">
    <source>
        <dbReference type="EnsemblMetazoa" id="HelroP189230"/>
    </source>
</evidence>
<proteinExistence type="predicted"/>
<feature type="compositionally biased region" description="Low complexity" evidence="1">
    <location>
        <begin position="46"/>
        <end position="56"/>
    </location>
</feature>
<sequence>MAFPSEASCNEEQLEVCRDPDPFTNSNWGECRHKPYMEFSHLCVQQQQQKHNQQQQPYLNHSKRSTLEKNDDTTTLCCRYHQDWNHFRCQGSDDVIDKNLNGSNKVVDMK</sequence>
<name>T1FQU2_HELRO</name>
<dbReference type="InParanoid" id="T1FQU2"/>
<reference evidence="4" key="1">
    <citation type="submission" date="2012-12" db="EMBL/GenBank/DDBJ databases">
        <authorList>
            <person name="Hellsten U."/>
            <person name="Grimwood J."/>
            <person name="Chapman J.A."/>
            <person name="Shapiro H."/>
            <person name="Aerts A."/>
            <person name="Otillar R.P."/>
            <person name="Terry A.Y."/>
            <person name="Boore J.L."/>
            <person name="Simakov O."/>
            <person name="Marletaz F."/>
            <person name="Cho S.-J."/>
            <person name="Edsinger-Gonzales E."/>
            <person name="Havlak P."/>
            <person name="Kuo D.-H."/>
            <person name="Larsson T."/>
            <person name="Lv J."/>
            <person name="Arendt D."/>
            <person name="Savage R."/>
            <person name="Osoegawa K."/>
            <person name="de Jong P."/>
            <person name="Lindberg D.R."/>
            <person name="Seaver E.C."/>
            <person name="Weisblat D.A."/>
            <person name="Putnam N.H."/>
            <person name="Grigoriev I.V."/>
            <person name="Rokhsar D.S."/>
        </authorList>
    </citation>
    <scope>NUCLEOTIDE SEQUENCE</scope>
</reference>
<evidence type="ECO:0000313" key="4">
    <source>
        <dbReference type="Proteomes" id="UP000015101"/>
    </source>
</evidence>
<dbReference type="CTD" id="20211189"/>
<reference evidence="3" key="3">
    <citation type="submission" date="2015-06" db="UniProtKB">
        <authorList>
            <consortium name="EnsemblMetazoa"/>
        </authorList>
    </citation>
    <scope>IDENTIFICATION</scope>
</reference>
<dbReference type="RefSeq" id="XP_009025581.1">
    <property type="nucleotide sequence ID" value="XM_009027333.1"/>
</dbReference>
<dbReference type="KEGG" id="hro:HELRODRAFT_189230"/>
<organism evidence="3 4">
    <name type="scientific">Helobdella robusta</name>
    <name type="common">Californian leech</name>
    <dbReference type="NCBI Taxonomy" id="6412"/>
    <lineage>
        <taxon>Eukaryota</taxon>
        <taxon>Metazoa</taxon>
        <taxon>Spiralia</taxon>
        <taxon>Lophotrochozoa</taxon>
        <taxon>Annelida</taxon>
        <taxon>Clitellata</taxon>
        <taxon>Hirudinea</taxon>
        <taxon>Rhynchobdellida</taxon>
        <taxon>Glossiphoniidae</taxon>
        <taxon>Helobdella</taxon>
    </lineage>
</organism>
<dbReference type="EnsemblMetazoa" id="HelroT189230">
    <property type="protein sequence ID" value="HelroP189230"/>
    <property type="gene ID" value="HelroG189230"/>
</dbReference>
<feature type="region of interest" description="Disordered" evidence="1">
    <location>
        <begin position="46"/>
        <end position="67"/>
    </location>
</feature>